<gene>
    <name evidence="8" type="ORF">Cni_G12760</name>
</gene>
<evidence type="ECO:0000313" key="8">
    <source>
        <dbReference type="EMBL" id="WOL04039.1"/>
    </source>
</evidence>
<dbReference type="Proteomes" id="UP001327560">
    <property type="component" value="Chromosome 4"/>
</dbReference>
<comment type="similarity">
    <text evidence="2">Belongs to the UPF0496 family.</text>
</comment>
<dbReference type="InterPro" id="IPR007749">
    <property type="entry name" value="DUF677"/>
</dbReference>
<keyword evidence="9" id="KW-1185">Reference proteome</keyword>
<sequence length="316" mass="36217">MGGCSAKLLNSGEQGSTHIHVDDIKKVIQRRPDSKKITEDYRNSIVPRINLWLSNIDRGLKTIRSGVISTICAALSIYWQEKEKKRHNHRIHLKKKPRKAKNAYAETVAKLNKLVEIADFSNVELQSTLRDLQEAMGKLRSRKKQLEKRLQSRKWWHKACSIFLTIMVIDILVLSVVLVATGAGPLVIASATVATTAMKAVEPIINSVLEDKEKVLEDEKETIEIMRDGEYTVVQELENIRYLEDRLGSDIYELLKYYLETAQQSATKEAVEVAMTELEKKIGEVENLILELNRKVNECRNELQLFKSKFMEVIRN</sequence>
<accession>A0AAQ3KA04</accession>
<dbReference type="EMBL" id="CP136893">
    <property type="protein sequence ID" value="WOL04039.1"/>
    <property type="molecule type" value="Genomic_DNA"/>
</dbReference>
<organism evidence="8 9">
    <name type="scientific">Canna indica</name>
    <name type="common">Indian-shot</name>
    <dbReference type="NCBI Taxonomy" id="4628"/>
    <lineage>
        <taxon>Eukaryota</taxon>
        <taxon>Viridiplantae</taxon>
        <taxon>Streptophyta</taxon>
        <taxon>Embryophyta</taxon>
        <taxon>Tracheophyta</taxon>
        <taxon>Spermatophyta</taxon>
        <taxon>Magnoliopsida</taxon>
        <taxon>Liliopsida</taxon>
        <taxon>Zingiberales</taxon>
        <taxon>Cannaceae</taxon>
        <taxon>Canna</taxon>
    </lineage>
</organism>
<evidence type="ECO:0000256" key="5">
    <source>
        <dbReference type="ARBA" id="ARBA00023136"/>
    </source>
</evidence>
<reference evidence="8 9" key="1">
    <citation type="submission" date="2023-10" db="EMBL/GenBank/DDBJ databases">
        <title>Chromosome-scale genome assembly provides insights into flower coloration mechanisms of Canna indica.</title>
        <authorList>
            <person name="Li C."/>
        </authorList>
    </citation>
    <scope>NUCLEOTIDE SEQUENCE [LARGE SCALE GENOMIC DNA]</scope>
    <source>
        <tissue evidence="8">Flower</tissue>
    </source>
</reference>
<dbReference type="GO" id="GO:0016020">
    <property type="term" value="C:membrane"/>
    <property type="evidence" value="ECO:0007669"/>
    <property type="project" value="UniProtKB-SubCell"/>
</dbReference>
<feature type="coiled-coil region" evidence="6">
    <location>
        <begin position="268"/>
        <end position="309"/>
    </location>
</feature>
<keyword evidence="5 7" id="KW-0472">Membrane</keyword>
<evidence type="ECO:0000256" key="2">
    <source>
        <dbReference type="ARBA" id="ARBA00009074"/>
    </source>
</evidence>
<protein>
    <submittedName>
        <fullName evidence="8">UPF0496 protein 1-like</fullName>
    </submittedName>
</protein>
<dbReference type="PANTHER" id="PTHR31113:SF3">
    <property type="entry name" value="UPF0496 PROTEIN 1"/>
    <property type="match status" value="1"/>
</dbReference>
<evidence type="ECO:0000256" key="3">
    <source>
        <dbReference type="ARBA" id="ARBA00022692"/>
    </source>
</evidence>
<feature type="coiled-coil region" evidence="6">
    <location>
        <begin position="122"/>
        <end position="149"/>
    </location>
</feature>
<evidence type="ECO:0000313" key="9">
    <source>
        <dbReference type="Proteomes" id="UP001327560"/>
    </source>
</evidence>
<keyword evidence="6" id="KW-0175">Coiled coil</keyword>
<evidence type="ECO:0000256" key="7">
    <source>
        <dbReference type="SAM" id="Phobius"/>
    </source>
</evidence>
<name>A0AAQ3KA04_9LILI</name>
<dbReference type="PANTHER" id="PTHR31113">
    <property type="entry name" value="UPF0496 PROTEIN 3-RELATED"/>
    <property type="match status" value="1"/>
</dbReference>
<evidence type="ECO:0000256" key="1">
    <source>
        <dbReference type="ARBA" id="ARBA00004370"/>
    </source>
</evidence>
<comment type="subcellular location">
    <subcellularLocation>
        <location evidence="1">Membrane</location>
    </subcellularLocation>
</comment>
<evidence type="ECO:0000256" key="4">
    <source>
        <dbReference type="ARBA" id="ARBA00022989"/>
    </source>
</evidence>
<keyword evidence="4 7" id="KW-1133">Transmembrane helix</keyword>
<dbReference type="Pfam" id="PF05055">
    <property type="entry name" value="DUF677"/>
    <property type="match status" value="1"/>
</dbReference>
<evidence type="ECO:0000256" key="6">
    <source>
        <dbReference type="SAM" id="Coils"/>
    </source>
</evidence>
<feature type="transmembrane region" description="Helical" evidence="7">
    <location>
        <begin position="159"/>
        <end position="180"/>
    </location>
</feature>
<proteinExistence type="inferred from homology"/>
<keyword evidence="3 7" id="KW-0812">Transmembrane</keyword>
<dbReference type="AlphaFoldDB" id="A0AAQ3KA04"/>